<proteinExistence type="predicted"/>
<dbReference type="InterPro" id="IPR001680">
    <property type="entry name" value="WD40_rpt"/>
</dbReference>
<dbReference type="SMART" id="SM01026">
    <property type="entry name" value="Beach"/>
    <property type="match status" value="1"/>
</dbReference>
<evidence type="ECO:0000313" key="7">
    <source>
        <dbReference type="Ensembl" id="ENSBGRP00000016981.1"/>
    </source>
</evidence>
<dbReference type="InterPro" id="IPR023362">
    <property type="entry name" value="PH-BEACH_dom"/>
</dbReference>
<gene>
    <name evidence="7" type="primary">WDFY4</name>
</gene>
<dbReference type="Gene3D" id="2.30.29.30">
    <property type="entry name" value="Pleckstrin-homology domain (PH domain)/Phosphotyrosine-binding domain (PTB)"/>
    <property type="match status" value="1"/>
</dbReference>
<dbReference type="Gene3D" id="1.10.1540.10">
    <property type="entry name" value="BEACH domain"/>
    <property type="match status" value="1"/>
</dbReference>
<dbReference type="CDD" id="cd06071">
    <property type="entry name" value="Beach"/>
    <property type="match status" value="1"/>
</dbReference>
<keyword evidence="8" id="KW-1185">Reference proteome</keyword>
<evidence type="ECO:0000256" key="1">
    <source>
        <dbReference type="ARBA" id="ARBA00022574"/>
    </source>
</evidence>
<dbReference type="SMART" id="SM00320">
    <property type="entry name" value="WD40"/>
    <property type="match status" value="5"/>
</dbReference>
<dbReference type="SUPFAM" id="SSF50729">
    <property type="entry name" value="PH domain-like"/>
    <property type="match status" value="1"/>
</dbReference>
<dbReference type="InterPro" id="IPR036322">
    <property type="entry name" value="WD40_repeat_dom_sf"/>
</dbReference>
<dbReference type="InterPro" id="IPR051944">
    <property type="entry name" value="BEACH_domain_protein"/>
</dbReference>
<dbReference type="SUPFAM" id="SSF81837">
    <property type="entry name" value="BEACH domain"/>
    <property type="match status" value="1"/>
</dbReference>
<feature type="domain" description="BEACH-type PH" evidence="6">
    <location>
        <begin position="2220"/>
        <end position="2345"/>
    </location>
</feature>
<dbReference type="CDD" id="cd01201">
    <property type="entry name" value="PH_BEACH"/>
    <property type="match status" value="1"/>
</dbReference>
<dbReference type="PROSITE" id="PS50294">
    <property type="entry name" value="WD_REPEATS_REGION"/>
    <property type="match status" value="1"/>
</dbReference>
<evidence type="ECO:0000259" key="5">
    <source>
        <dbReference type="PROSITE" id="PS50197"/>
    </source>
</evidence>
<reference evidence="7" key="3">
    <citation type="submission" date="2025-09" db="UniProtKB">
        <authorList>
            <consortium name="Ensembl"/>
        </authorList>
    </citation>
    <scope>IDENTIFICATION</scope>
</reference>
<dbReference type="InterPro" id="IPR011993">
    <property type="entry name" value="PH-like_dom_sf"/>
</dbReference>
<feature type="repeat" description="WD" evidence="3">
    <location>
        <begin position="2815"/>
        <end position="2856"/>
    </location>
</feature>
<reference evidence="7" key="2">
    <citation type="submission" date="2025-08" db="UniProtKB">
        <authorList>
            <consortium name="Ensembl"/>
        </authorList>
    </citation>
    <scope>IDENTIFICATION</scope>
</reference>
<dbReference type="Gene3D" id="2.130.10.10">
    <property type="entry name" value="YVTN repeat-like/Quinoprotein amine dehydrogenase"/>
    <property type="match status" value="1"/>
</dbReference>
<dbReference type="InterPro" id="IPR056252">
    <property type="entry name" value="Alfy-like_Arm-like"/>
</dbReference>
<dbReference type="Proteomes" id="UP000694520">
    <property type="component" value="Chromosome 27"/>
</dbReference>
<feature type="compositionally biased region" description="Polar residues" evidence="4">
    <location>
        <begin position="2157"/>
        <end position="2166"/>
    </location>
</feature>
<dbReference type="PANTHER" id="PTHR46108:SF3">
    <property type="entry name" value="WD REPEAT- AND FYVE DOMAIN-CONTAINING PROTEIN 4"/>
    <property type="match status" value="1"/>
</dbReference>
<feature type="compositionally biased region" description="Basic and acidic residues" evidence="4">
    <location>
        <begin position="2147"/>
        <end position="2156"/>
    </location>
</feature>
<keyword evidence="1 3" id="KW-0853">WD repeat</keyword>
<dbReference type="PROSITE" id="PS51783">
    <property type="entry name" value="PH_BEACH"/>
    <property type="match status" value="1"/>
</dbReference>
<feature type="region of interest" description="Disordered" evidence="4">
    <location>
        <begin position="786"/>
        <end position="814"/>
    </location>
</feature>
<dbReference type="Pfam" id="PF00400">
    <property type="entry name" value="WD40"/>
    <property type="match status" value="2"/>
</dbReference>
<dbReference type="SUPFAM" id="SSF50978">
    <property type="entry name" value="WD40 repeat-like"/>
    <property type="match status" value="1"/>
</dbReference>
<evidence type="ECO:0000313" key="8">
    <source>
        <dbReference type="Proteomes" id="UP000694520"/>
    </source>
</evidence>
<dbReference type="PROSITE" id="PS00678">
    <property type="entry name" value="WD_REPEATS_1"/>
    <property type="match status" value="1"/>
</dbReference>
<dbReference type="InterPro" id="IPR019775">
    <property type="entry name" value="WD40_repeat_CS"/>
</dbReference>
<evidence type="ECO:0000259" key="6">
    <source>
        <dbReference type="PROSITE" id="PS51783"/>
    </source>
</evidence>
<reference evidence="7" key="1">
    <citation type="submission" date="2019-05" db="EMBL/GenBank/DDBJ databases">
        <authorList>
            <person name="Zhang S."/>
            <person name="Liu J."/>
        </authorList>
    </citation>
    <scope>NUCLEOTIDE SEQUENCE [LARGE SCALE GENOMIC DNA]</scope>
</reference>
<feature type="region of interest" description="Disordered" evidence="4">
    <location>
        <begin position="1"/>
        <end position="40"/>
    </location>
</feature>
<feature type="region of interest" description="Disordered" evidence="4">
    <location>
        <begin position="2139"/>
        <end position="2168"/>
    </location>
</feature>
<dbReference type="GO" id="GO:0019882">
    <property type="term" value="P:antigen processing and presentation"/>
    <property type="evidence" value="ECO:0007669"/>
    <property type="project" value="TreeGrafter"/>
</dbReference>
<sequence>MEAKDVSEAEDRAEDPGSKNKAQPDAAQPDFPPGGQTPGPTALWEMLERKFLEYQQLASRSPAEQQKSLLNLLPLFLKAWEHSVGIICFPSLQRLAEDVSNQFAQEIQKALVGKPAEQARVAAGKLLQWKGDADVPQEGHLLLKSVYVLTGTDAETLGRVAESGLPALLLQCLYLFFVFPLETDELLESDVQVQRMFVQMLLNICGEAQSLEGLLSGNELQSLMIATTCLREHSCCFWKEPTFCVLKTISKAQNVGVIQYLQAMDCIKISLQNLSRLVDTLPAPEVSEVVSLVLGFVKDSYPISSALFLEFETGEGYPLLLKVLLRYDGLTQSEADPHLEELLGLVVWLTTCGRSELKVFDSITYPQLEGFKFHQEASGVTVKNLQAFKTMWTWNPRNFFLLEWTLQPISQFVEIMPLKPTLVQRHFFQMLEALVFELRYVPHEILRKVQRLIQESPESLCTLVALQSVLRIAGGDPLFTDIFRDSGLLGLLLAQLRKHAKILRKSGNKEVNPGVQDTERELTCVMLKTVVTLLKGSVRNAVVLKDHGMVPFIKIFLDGECYRAASLSILEQLSVINAEEYMSIIVGALCSSTQGEIQLKLDLLKVIIKDLLPGPHSLLSHWFQSLLRILETPKGRAAFRVSSGFNGLLSLLSDLEGSLQEPPLQTWGAVSPSQTLDLVLHTLCALSAALHLDPVNGDFFRRTGLFEKLAEDLCLLGCFGALEEEDAPPPSWEDTKARPFADLLSAAFSSASRLPPKIQSCLQILSFLDSMARGTLHLRRDLKDAPRTRQELAVDPQRAEPGSDPQGSFTQWPDLEERTDDSDAVIMHPGVLCIMVRLLPRLYHEDHPQLSREIQCSMASHIQSMVKSEKNRQVMCEAGMLRTLMTSCHKALTTSSSPLHSGLIRIFEKLASQAIEPDVLRYPSTQALKPMGLSQTSTTTLQTALSLISMTSPRNLQPQRAALAPSFVEFDMSVEGYGCLFVPTLATVMGTSTEYSVSGGIGTGAARSFPPPGGLSFSCWFLVGRHSAAAEGHPLRFLTLVRHLARTEQPFVCFSVSLCPEDLSLVVSTEEKEFQPLDVMELEDDPEPSAGRQLRVRCGQLLACGQWHHLAVVVTKEMKRNCTVFTYLDGQVIGSAKMLYIQALPGPFLSMDPSSFVDVYGYIATPRVWKQKSLLIWRLGPTYFFEEAISMETLEVINKLGPRYCGNFQAVHVQGEDPGVEATPLVAEEKVSFGLHIASSSVTSVADIRSTYNEVDSRLIAKEMNISSRDSVVPVFLLRNCAGHLSGSLRTIGAVAVGQLGVRVFHSSPAASSLDFIGGPAILLGLISLATDDHSMYAAVKVLHLVLTSNVMCDRLMQHICGYQIMAFLLRKKTSFLNHRIFQLILSITGTAELGFGPSVITNVGVFQHILCNFELWMNAADNLELSLFSHLVEILQSTREGPRNAEVAHQAQLIPKLVFLFNEPGLTPSKMRTVIAILGCQLRGHFSLQDLLRIALFVVYTLKPSSLNEKQICVDRAPDPSLPAGSQTSGKTIWLRNQLLEMLLSVISSSQLHLSSETKEEMFLNLGSDWFLLFVQGHMHPSTVVLGLKLLLHFLSSPSLRGRFKDGLPAGSWVERSSEGMDIVMDNLKSHPPTPDQSPCLLPGFRVLSDFLAHHVHIPEVYLIVSTFFLQTPLTELTDGPKDSLDAMLQWLLHKHHREEVLRAGLCTEGALLLLEMLKATMSQPSTGSGDSAWERTFPASVLQFLGLVHSAYPQDPAWRAPEFLQTLAAVTFPQGTQKPQPDAEAAAAPSLANISHFIQKLVEKLYSGMFLADPRHILLFITEHIMVVIENASAQKDTAISALYSSLNKVILYSLSKPHQSLSECLSLLSTLGFLQEHWDILFATYNSNASFLMCLMHCLLLLSARSYPEGFGLEPKPRMTPYHQVFLSPNEEVREKRGEEFPSLSDVQHNIQKTVRILWQQLVAQRRQELEDTFKIDLSVKPGESEVKIEEITPLWEETMLKAWQHYLASEKKSLASRSNVGHHSKVSSWSGSLSSAMRLMPGRQTKDPECKAEDFVSCIENYRRRGQELYASLYKDHVQRRRCGNIKAASAWTRIQEQLFGELGLWHQMAEATPCSQWELDWREGPARMRKRIRRLSPLEAPNQERLKESQDRNGNVSQINTEHQDELTLKEGESEADEVAGCTQLTFFPALHESLHSEDFLELCQERQVILQELLDHEKVTQKYSVVIVQGHLVCEGLLLFGQQHLYICENFTLSPVGDVYCTRHCLSNISDPFIFNMCSKDRSSDHYSCQRHSYGDLRELRQARFLLQDIALEVFFQNGYSKFLVFHNSDRSKVFKSFCSFQPSLKGKGFTEDALNLRRKPAVLALSPLCLFRQKRDISNFEYLMYLNTLAGRTYNDYMQYPVFPWVLADYTSQTLNLMNPKTFRDLSKPMGAQTKERKLKFIQRFKEVEKTEGDVTARCHYCTHYSSAIIVASYLVRMPPFTQAFCSLQGGSFDVADRMFHSVKNAWESASRENMSDVRELTPEFFYLPEFLTNCNALEFGCMQDGTALGDVQLPPWADGDPRKFISLHRQALESDFVSANLHHWIDLIFGYKQQGSAAVEAVNTFHPYFYGDKVDLSSISDPLIRSTILGFVSNFGQVPKQLFTKPHPARTAAGKPSPGKDISTPASLPGHPQPFLYSLQSLRPSQVTVKDMYLFSLGSESPKGAIGHIVPTEKTILAVETNKMLLPPHWSRTFSWGFDDFSCCLGSYGSDKILVTFENLAAWGRCLCAACPSPTTIITAGTSAVVCVWELSMTKGRATGLRLKQALYGHTQAVTCLAASVTFSLLVSGSQDRTCILWDLDHLTHVARLPAHRDGVSAVAISDVSGTIVSCAGAHLSLWDVNGQPLASITTAWGPEGAITCCYVVEGPAWDTSHVIITGSRDGMVRIWKTEDVKMSVPGQAAPEEPWAPSSPIHRWEKNLALCRELDVSVALTGKPSKANSAVTALAVSRNQTKLLVGDEKGRIFCWSAEG</sequence>
<keyword evidence="2" id="KW-0677">Repeat</keyword>
<dbReference type="Pfam" id="PF23295">
    <property type="entry name" value="Arm_4"/>
    <property type="match status" value="1"/>
</dbReference>
<dbReference type="PROSITE" id="PS50197">
    <property type="entry name" value="BEACH"/>
    <property type="match status" value="1"/>
</dbReference>
<dbReference type="PROSITE" id="PS50082">
    <property type="entry name" value="WD_REPEATS_2"/>
    <property type="match status" value="1"/>
</dbReference>
<dbReference type="GeneTree" id="ENSGT00940000155684"/>
<dbReference type="Pfam" id="PF02138">
    <property type="entry name" value="Beach"/>
    <property type="match status" value="1"/>
</dbReference>
<dbReference type="PANTHER" id="PTHR46108">
    <property type="entry name" value="BLUE CHEESE"/>
    <property type="match status" value="1"/>
</dbReference>
<dbReference type="InterPro" id="IPR015943">
    <property type="entry name" value="WD40/YVTN_repeat-like_dom_sf"/>
</dbReference>
<dbReference type="Ensembl" id="ENSBGRT00000019626.1">
    <property type="protein sequence ID" value="ENSBGRP00000016981.1"/>
    <property type="gene ID" value="ENSBGRG00000010543.1"/>
</dbReference>
<evidence type="ECO:0000256" key="4">
    <source>
        <dbReference type="SAM" id="MobiDB-lite"/>
    </source>
</evidence>
<name>A0A8B9X470_BOSMU</name>
<feature type="domain" description="BEACH" evidence="5">
    <location>
        <begin position="2364"/>
        <end position="2658"/>
    </location>
</feature>
<dbReference type="Pfam" id="PF14844">
    <property type="entry name" value="PH_BEACH"/>
    <property type="match status" value="1"/>
</dbReference>
<dbReference type="InterPro" id="IPR016024">
    <property type="entry name" value="ARM-type_fold"/>
</dbReference>
<dbReference type="InterPro" id="IPR000409">
    <property type="entry name" value="BEACH_dom"/>
</dbReference>
<evidence type="ECO:0000256" key="3">
    <source>
        <dbReference type="PROSITE-ProRule" id="PRU00221"/>
    </source>
</evidence>
<feature type="compositionally biased region" description="Basic and acidic residues" evidence="4">
    <location>
        <begin position="1"/>
        <end position="18"/>
    </location>
</feature>
<organism evidence="7 8">
    <name type="scientific">Bos mutus grunniens</name>
    <name type="common">Wild yak</name>
    <name type="synonym">Bos grunniens</name>
    <dbReference type="NCBI Taxonomy" id="30521"/>
    <lineage>
        <taxon>Eukaryota</taxon>
        <taxon>Metazoa</taxon>
        <taxon>Chordata</taxon>
        <taxon>Craniata</taxon>
        <taxon>Vertebrata</taxon>
        <taxon>Euteleostomi</taxon>
        <taxon>Mammalia</taxon>
        <taxon>Eutheria</taxon>
        <taxon>Laurasiatheria</taxon>
        <taxon>Artiodactyla</taxon>
        <taxon>Ruminantia</taxon>
        <taxon>Pecora</taxon>
        <taxon>Bovidae</taxon>
        <taxon>Bovinae</taxon>
        <taxon>Bos</taxon>
    </lineage>
</organism>
<dbReference type="InterPro" id="IPR036372">
    <property type="entry name" value="BEACH_dom_sf"/>
</dbReference>
<evidence type="ECO:0000256" key="2">
    <source>
        <dbReference type="ARBA" id="ARBA00022737"/>
    </source>
</evidence>
<protein>
    <submittedName>
        <fullName evidence="7">WDFY family member 4</fullName>
    </submittedName>
</protein>
<dbReference type="FunFam" id="1.10.1540.10:FF:000002">
    <property type="entry name" value="WD repeat and FYVE domain containing 3"/>
    <property type="match status" value="1"/>
</dbReference>
<dbReference type="SUPFAM" id="SSF48371">
    <property type="entry name" value="ARM repeat"/>
    <property type="match status" value="1"/>
</dbReference>
<accession>A0A8B9X470</accession>